<organism evidence="1 2">
    <name type="scientific">Sphaerosporella brunnea</name>
    <dbReference type="NCBI Taxonomy" id="1250544"/>
    <lineage>
        <taxon>Eukaryota</taxon>
        <taxon>Fungi</taxon>
        <taxon>Dikarya</taxon>
        <taxon>Ascomycota</taxon>
        <taxon>Pezizomycotina</taxon>
        <taxon>Pezizomycetes</taxon>
        <taxon>Pezizales</taxon>
        <taxon>Pyronemataceae</taxon>
        <taxon>Sphaerosporella</taxon>
    </lineage>
</organism>
<evidence type="ECO:0000313" key="2">
    <source>
        <dbReference type="Proteomes" id="UP000326924"/>
    </source>
</evidence>
<protein>
    <submittedName>
        <fullName evidence="1">Uncharacterized protein</fullName>
    </submittedName>
</protein>
<dbReference type="EMBL" id="VXIS01000003">
    <property type="protein sequence ID" value="KAA8914708.1"/>
    <property type="molecule type" value="Genomic_DNA"/>
</dbReference>
<gene>
    <name evidence="1" type="ORF">FN846DRAFT_901769</name>
</gene>
<proteinExistence type="predicted"/>
<evidence type="ECO:0000313" key="1">
    <source>
        <dbReference type="EMBL" id="KAA8914708.1"/>
    </source>
</evidence>
<name>A0A5J5FAS8_9PEZI</name>
<comment type="caution">
    <text evidence="1">The sequence shown here is derived from an EMBL/GenBank/DDBJ whole genome shotgun (WGS) entry which is preliminary data.</text>
</comment>
<dbReference type="Proteomes" id="UP000326924">
    <property type="component" value="Unassembled WGS sequence"/>
</dbReference>
<reference evidence="1 2" key="1">
    <citation type="submission" date="2019-09" db="EMBL/GenBank/DDBJ databases">
        <title>Draft genome of the ectomycorrhizal ascomycete Sphaerosporella brunnea.</title>
        <authorList>
            <consortium name="DOE Joint Genome Institute"/>
            <person name="Benucci G.M."/>
            <person name="Marozzi G."/>
            <person name="Antonielli L."/>
            <person name="Sanchez S."/>
            <person name="Marco P."/>
            <person name="Wang X."/>
            <person name="Falini L.B."/>
            <person name="Barry K."/>
            <person name="Haridas S."/>
            <person name="Lipzen A."/>
            <person name="Labutti K."/>
            <person name="Grigoriev I.V."/>
            <person name="Murat C."/>
            <person name="Martin F."/>
            <person name="Albertini E."/>
            <person name="Donnini D."/>
            <person name="Bonito G."/>
        </authorList>
    </citation>
    <scope>NUCLEOTIDE SEQUENCE [LARGE SCALE GENOMIC DNA]</scope>
    <source>
        <strain evidence="1 2">Sb_GMNB300</strain>
    </source>
</reference>
<dbReference type="AlphaFoldDB" id="A0A5J5FAS8"/>
<dbReference type="InParanoid" id="A0A5J5FAS8"/>
<keyword evidence="2" id="KW-1185">Reference proteome</keyword>
<sequence>MSPISNLPAELYLDIMAALLHASDYDIGIALRRNLLPFLHASPCAFRVWRENKASILNRVAAAHLARLKPYALTTHRKHFRSLLRWYVRLATFKLAPSLQDPSEEMDHALLLDERMLEAATESAAAERRLKGVRQLVGELKAWMAVAYDPLEIGWTNEI</sequence>
<accession>A0A5J5FAS8</accession>